<evidence type="ECO:0000313" key="2">
    <source>
        <dbReference type="EMBL" id="REG10492.1"/>
    </source>
</evidence>
<evidence type="ECO:0000313" key="3">
    <source>
        <dbReference type="Proteomes" id="UP000256388"/>
    </source>
</evidence>
<keyword evidence="1" id="KW-0472">Membrane</keyword>
<keyword evidence="1" id="KW-0812">Transmembrane</keyword>
<dbReference type="RefSeq" id="WP_116223669.1">
    <property type="nucleotide sequence ID" value="NZ_AP018437.1"/>
</dbReference>
<evidence type="ECO:0000256" key="1">
    <source>
        <dbReference type="SAM" id="Phobius"/>
    </source>
</evidence>
<name>A0A347ZUE1_9CHLR</name>
<feature type="transmembrane region" description="Helical" evidence="1">
    <location>
        <begin position="12"/>
        <end position="29"/>
    </location>
</feature>
<dbReference type="EMBL" id="QUMS01000001">
    <property type="protein sequence ID" value="REG10492.1"/>
    <property type="molecule type" value="Genomic_DNA"/>
</dbReference>
<protein>
    <submittedName>
        <fullName evidence="2">Uncharacterized protein</fullName>
    </submittedName>
</protein>
<gene>
    <name evidence="2" type="ORF">DFR64_0350</name>
</gene>
<proteinExistence type="predicted"/>
<dbReference type="Proteomes" id="UP000256388">
    <property type="component" value="Unassembled WGS sequence"/>
</dbReference>
<feature type="transmembrane region" description="Helical" evidence="1">
    <location>
        <begin position="105"/>
        <end position="125"/>
    </location>
</feature>
<accession>A0A347ZUE1</accession>
<dbReference type="AlphaFoldDB" id="A0A347ZUE1"/>
<feature type="transmembrane region" description="Helical" evidence="1">
    <location>
        <begin position="49"/>
        <end position="68"/>
    </location>
</feature>
<keyword evidence="3" id="KW-1185">Reference proteome</keyword>
<sequence>MSTNDMPTGGKRFGYFLSILINFAMIYIANNLLVWNVPFLTNDFMRCLWAINLSFAVSIFTNFIFIFFDRKWFHSLMEAFGTVFSFLSTYVFWQVFPLDINETWVYWVNIGLVVLLVLTALSFISQIMRAIRQYRHSESA</sequence>
<dbReference type="OrthoDB" id="3789019at2"/>
<comment type="caution">
    <text evidence="2">The sequence shown here is derived from an EMBL/GenBank/DDBJ whole genome shotgun (WGS) entry which is preliminary data.</text>
</comment>
<organism evidence="2 3">
    <name type="scientific">Pelolinea submarina</name>
    <dbReference type="NCBI Taxonomy" id="913107"/>
    <lineage>
        <taxon>Bacteria</taxon>
        <taxon>Bacillati</taxon>
        <taxon>Chloroflexota</taxon>
        <taxon>Anaerolineae</taxon>
        <taxon>Anaerolineales</taxon>
        <taxon>Anaerolineaceae</taxon>
        <taxon>Pelolinea</taxon>
    </lineage>
</organism>
<reference evidence="2 3" key="1">
    <citation type="submission" date="2018-08" db="EMBL/GenBank/DDBJ databases">
        <title>Genomic Encyclopedia of Type Strains, Phase IV (KMG-IV): sequencing the most valuable type-strain genomes for metagenomic binning, comparative biology and taxonomic classification.</title>
        <authorList>
            <person name="Goeker M."/>
        </authorList>
    </citation>
    <scope>NUCLEOTIDE SEQUENCE [LARGE SCALE GENOMIC DNA]</scope>
    <source>
        <strain evidence="2 3">DSM 23923</strain>
    </source>
</reference>
<keyword evidence="1" id="KW-1133">Transmembrane helix</keyword>
<feature type="transmembrane region" description="Helical" evidence="1">
    <location>
        <begin position="75"/>
        <end position="93"/>
    </location>
</feature>